<feature type="chain" id="PRO_5040932721" evidence="1">
    <location>
        <begin position="19"/>
        <end position="355"/>
    </location>
</feature>
<dbReference type="InterPro" id="IPR001466">
    <property type="entry name" value="Beta-lactam-related"/>
</dbReference>
<accession>A0A9X2RDJ0</accession>
<feature type="domain" description="Beta-lactamase-related" evidence="2">
    <location>
        <begin position="54"/>
        <end position="346"/>
    </location>
</feature>
<comment type="caution">
    <text evidence="3">The sequence shown here is derived from an EMBL/GenBank/DDBJ whole genome shotgun (WGS) entry which is preliminary data.</text>
</comment>
<dbReference type="InterPro" id="IPR012338">
    <property type="entry name" value="Beta-lactam/transpept-like"/>
</dbReference>
<dbReference type="Gene3D" id="3.40.710.10">
    <property type="entry name" value="DD-peptidase/beta-lactamase superfamily"/>
    <property type="match status" value="1"/>
</dbReference>
<evidence type="ECO:0000259" key="2">
    <source>
        <dbReference type="Pfam" id="PF00144"/>
    </source>
</evidence>
<keyword evidence="1" id="KW-0732">Signal</keyword>
<evidence type="ECO:0000313" key="4">
    <source>
        <dbReference type="Proteomes" id="UP001139125"/>
    </source>
</evidence>
<evidence type="ECO:0000313" key="3">
    <source>
        <dbReference type="EMBL" id="MCP9291295.1"/>
    </source>
</evidence>
<dbReference type="PANTHER" id="PTHR43283:SF7">
    <property type="entry name" value="BETA-LACTAMASE-RELATED DOMAIN-CONTAINING PROTEIN"/>
    <property type="match status" value="1"/>
</dbReference>
<feature type="signal peptide" evidence="1">
    <location>
        <begin position="1"/>
        <end position="18"/>
    </location>
</feature>
<gene>
    <name evidence="3" type="ORF">NM125_06845</name>
</gene>
<evidence type="ECO:0000256" key="1">
    <source>
        <dbReference type="SAM" id="SignalP"/>
    </source>
</evidence>
<dbReference type="Pfam" id="PF00144">
    <property type="entry name" value="Beta-lactamase"/>
    <property type="match status" value="1"/>
</dbReference>
<dbReference type="PANTHER" id="PTHR43283">
    <property type="entry name" value="BETA-LACTAMASE-RELATED"/>
    <property type="match status" value="1"/>
</dbReference>
<dbReference type="Proteomes" id="UP001139125">
    <property type="component" value="Unassembled WGS sequence"/>
</dbReference>
<dbReference type="AlphaFoldDB" id="A0A9X2RDJ0"/>
<organism evidence="3 4">
    <name type="scientific">Gracilimonas sediminicola</name>
    <dbReference type="NCBI Taxonomy" id="2952158"/>
    <lineage>
        <taxon>Bacteria</taxon>
        <taxon>Pseudomonadati</taxon>
        <taxon>Balneolota</taxon>
        <taxon>Balneolia</taxon>
        <taxon>Balneolales</taxon>
        <taxon>Balneolaceae</taxon>
        <taxon>Gracilimonas</taxon>
    </lineage>
</organism>
<dbReference type="InterPro" id="IPR050789">
    <property type="entry name" value="Diverse_Enzym_Activities"/>
</dbReference>
<keyword evidence="4" id="KW-1185">Reference proteome</keyword>
<dbReference type="RefSeq" id="WP_255134109.1">
    <property type="nucleotide sequence ID" value="NZ_JANDBC010000001.1"/>
</dbReference>
<reference evidence="3" key="1">
    <citation type="submission" date="2022-06" db="EMBL/GenBank/DDBJ databases">
        <title>Gracilimonas sp. CAU 1638 isolated from sea sediment.</title>
        <authorList>
            <person name="Kim W."/>
        </authorList>
    </citation>
    <scope>NUCLEOTIDE SEQUENCE</scope>
    <source>
        <strain evidence="3">CAU 1638</strain>
    </source>
</reference>
<proteinExistence type="predicted"/>
<dbReference type="EMBL" id="JANDBC010000001">
    <property type="protein sequence ID" value="MCP9291295.1"/>
    <property type="molecule type" value="Genomic_DNA"/>
</dbReference>
<sequence length="355" mass="40156">MKFSSVFLVVLFVLNSVAFTQVPKTRLSEMSAEQAGFNTDSLKKLEHYLESSGSSALLLVYDGQVFFDWGKTDQKHVIHSIRKALLSSLYGIFVEKGVIDTSATLADLGIDDIEPSLTPREKQATVADLLKSRSGVYHNAAAVSRGMLAGKPERGSFKPNEHFYYNNWDFNTLGYILEMKTGESIYDLFYEEIALPLGMLHYQGRFAELDGEDEKAKLPDTDGVYQYEKSKSKYPAYHFRMSAHDLAKYGVLYLNDGRWNGKQIVPKSWVEASTTSYSLTNKYVNIGYGMLWSVLIPNEQRKTKSFYHTGAGVHMLGVYPGSKLVMVHRVDTEGENEFEQERLYEIISLIFASQN</sequence>
<dbReference type="SUPFAM" id="SSF56601">
    <property type="entry name" value="beta-lactamase/transpeptidase-like"/>
    <property type="match status" value="1"/>
</dbReference>
<name>A0A9X2RDJ0_9BACT</name>
<protein>
    <submittedName>
        <fullName evidence="3">Beta-lactamase family protein</fullName>
    </submittedName>
</protein>